<dbReference type="GO" id="GO:0006355">
    <property type="term" value="P:regulation of DNA-templated transcription"/>
    <property type="evidence" value="ECO:0007669"/>
    <property type="project" value="InterPro"/>
</dbReference>
<dbReference type="Proteomes" id="UP000008783">
    <property type="component" value="Unassembled WGS sequence"/>
</dbReference>
<dbReference type="GeneID" id="13541592"/>
<keyword evidence="2" id="KW-1185">Reference proteome</keyword>
<dbReference type="InParanoid" id="H6QUL0"/>
<dbReference type="VEuPathDB" id="FungiDB:PGTG_22420"/>
<protein>
    <submittedName>
        <fullName evidence="1">Uncharacterized protein</fullName>
    </submittedName>
</protein>
<dbReference type="HOGENOM" id="CLU_111249_0_0_1"/>
<evidence type="ECO:0000313" key="1">
    <source>
        <dbReference type="EMBL" id="EHS64724.1"/>
    </source>
</evidence>
<dbReference type="KEGG" id="pgr:PGTG_22420"/>
<dbReference type="SUPFAM" id="SSF90073">
    <property type="entry name" value="GCM domain"/>
    <property type="match status" value="1"/>
</dbReference>
<proteinExistence type="predicted"/>
<dbReference type="OrthoDB" id="2506592at2759"/>
<sequence length="174" mass="19129">MDREGYPLYPNRNTTFVLQPGAQITNFGNVGYSKTTSNEKSKDNRWKVIRVRCLGVLLCDSEDCDYAGPPPTGQGKIEELIGSNRSCPASGGECPGKVHWQACTGTRLRFDIEIGTGWGLLRHTGFHNHPWPDPKKPDPLAKKMLALEVAKNPKAGALQLKVRASHLPSFFLAA</sequence>
<accession>H6QUL0</accession>
<gene>
    <name evidence="1" type="ORF">PGTG_22420</name>
</gene>
<dbReference type="GO" id="GO:0003677">
    <property type="term" value="F:DNA binding"/>
    <property type="evidence" value="ECO:0007669"/>
    <property type="project" value="InterPro"/>
</dbReference>
<organism evidence="1 2">
    <name type="scientific">Puccinia graminis f. sp. tritici (strain CRL 75-36-700-3 / race SCCL)</name>
    <name type="common">Black stem rust fungus</name>
    <dbReference type="NCBI Taxonomy" id="418459"/>
    <lineage>
        <taxon>Eukaryota</taxon>
        <taxon>Fungi</taxon>
        <taxon>Dikarya</taxon>
        <taxon>Basidiomycota</taxon>
        <taxon>Pucciniomycotina</taxon>
        <taxon>Pucciniomycetes</taxon>
        <taxon>Pucciniales</taxon>
        <taxon>Pucciniaceae</taxon>
        <taxon>Puccinia</taxon>
    </lineage>
</organism>
<dbReference type="InterPro" id="IPR036115">
    <property type="entry name" value="GCM_dom_sf"/>
</dbReference>
<reference evidence="2" key="1">
    <citation type="journal article" date="2011" name="Proc. Natl. Acad. Sci. U.S.A.">
        <title>Obligate biotrophy features unraveled by the genomic analysis of rust fungi.</title>
        <authorList>
            <person name="Duplessis S."/>
            <person name="Cuomo C.A."/>
            <person name="Lin Y.-C."/>
            <person name="Aerts A."/>
            <person name="Tisserant E."/>
            <person name="Veneault-Fourrey C."/>
            <person name="Joly D.L."/>
            <person name="Hacquard S."/>
            <person name="Amselem J."/>
            <person name="Cantarel B.L."/>
            <person name="Chiu R."/>
            <person name="Coutinho P.M."/>
            <person name="Feau N."/>
            <person name="Field M."/>
            <person name="Frey P."/>
            <person name="Gelhaye E."/>
            <person name="Goldberg J."/>
            <person name="Grabherr M.G."/>
            <person name="Kodira C.D."/>
            <person name="Kohler A."/>
            <person name="Kuees U."/>
            <person name="Lindquist E.A."/>
            <person name="Lucas S.M."/>
            <person name="Mago R."/>
            <person name="Mauceli E."/>
            <person name="Morin E."/>
            <person name="Murat C."/>
            <person name="Pangilinan J.L."/>
            <person name="Park R."/>
            <person name="Pearson M."/>
            <person name="Quesneville H."/>
            <person name="Rouhier N."/>
            <person name="Sakthikumar S."/>
            <person name="Salamov A.A."/>
            <person name="Schmutz J."/>
            <person name="Selles B."/>
            <person name="Shapiro H."/>
            <person name="Tanguay P."/>
            <person name="Tuskan G.A."/>
            <person name="Henrissat B."/>
            <person name="Van de Peer Y."/>
            <person name="Rouze P."/>
            <person name="Ellis J.G."/>
            <person name="Dodds P.N."/>
            <person name="Schein J.E."/>
            <person name="Zhong S."/>
            <person name="Hamelin R.C."/>
            <person name="Grigoriev I.V."/>
            <person name="Szabo L.J."/>
            <person name="Martin F."/>
        </authorList>
    </citation>
    <scope>NUCLEOTIDE SEQUENCE [LARGE SCALE GENOMIC DNA]</scope>
    <source>
        <strain evidence="2">CRL 75-36-700-3 / race SCCL</strain>
    </source>
</reference>
<dbReference type="EMBL" id="DS178345">
    <property type="protein sequence ID" value="EHS64724.1"/>
    <property type="molecule type" value="Genomic_DNA"/>
</dbReference>
<name>H6QUL0_PUCGT</name>
<dbReference type="AlphaFoldDB" id="H6QUL0"/>
<dbReference type="RefSeq" id="XP_003888804.1">
    <property type="nucleotide sequence ID" value="XM_003888755.1"/>
</dbReference>
<evidence type="ECO:0000313" key="2">
    <source>
        <dbReference type="Proteomes" id="UP000008783"/>
    </source>
</evidence>